<dbReference type="InterPro" id="IPR002491">
    <property type="entry name" value="ABC_transptr_periplasmic_BD"/>
</dbReference>
<gene>
    <name evidence="8" type="ORF">HXO56_03525</name>
</gene>
<dbReference type="EMBL" id="JABZXJ010000010">
    <property type="protein sequence ID" value="MBF1649161.1"/>
    <property type="molecule type" value="Genomic_DNA"/>
</dbReference>
<comment type="subcellular location">
    <subcellularLocation>
        <location evidence="1">Cell envelope</location>
    </subcellularLocation>
</comment>
<evidence type="ECO:0000313" key="9">
    <source>
        <dbReference type="Proteomes" id="UP000769484"/>
    </source>
</evidence>
<evidence type="ECO:0000256" key="5">
    <source>
        <dbReference type="SAM" id="MobiDB-lite"/>
    </source>
</evidence>
<dbReference type="PANTHER" id="PTHR30532">
    <property type="entry name" value="IRON III DICITRATE-BINDING PERIPLASMIC PROTEIN"/>
    <property type="match status" value="1"/>
</dbReference>
<dbReference type="Proteomes" id="UP000769484">
    <property type="component" value="Unassembled WGS sequence"/>
</dbReference>
<sequence>MANTSSPQHRDSHRSLTRRSFGVLALGSFSALALAACGSSNSSDSNASASSASTSAKPAPSALPSGMGSTAGDGEFPRTVKHFRGETKIESAPKSVVILSTGQLDDVLALGLVPIGAATANDADLVPEYLKTKFSDKSTELDKIAKVGKRTEPDLGAIANLHPDLILINNTNKKEEVYESLSKIAPTVVTEGTGHNWKQDFLMIASALGATSKAEEMLKDYEDKAKKLGEKAGKEKTFSFLYAAGDRTRVYAKSSFVGSICEDASLARPAVQQEGKTSIDLSSENLDQADGDYLFYGVQGGNESKLTSETLWDSLKAVKEKHAHKVDSDMFYLNAGITAALGVIEEIDKNI</sequence>
<dbReference type="Gene3D" id="3.40.50.1980">
    <property type="entry name" value="Nitrogenase molybdenum iron protein domain"/>
    <property type="match status" value="2"/>
</dbReference>
<evidence type="ECO:0000256" key="4">
    <source>
        <dbReference type="ARBA" id="ARBA00022729"/>
    </source>
</evidence>
<protein>
    <submittedName>
        <fullName evidence="8">Iron-siderophore ABC transporter substrate-binding protein</fullName>
    </submittedName>
</protein>
<dbReference type="GO" id="GO:0030288">
    <property type="term" value="C:outer membrane-bounded periplasmic space"/>
    <property type="evidence" value="ECO:0007669"/>
    <property type="project" value="TreeGrafter"/>
</dbReference>
<evidence type="ECO:0000256" key="1">
    <source>
        <dbReference type="ARBA" id="ARBA00004196"/>
    </source>
</evidence>
<dbReference type="SUPFAM" id="SSF53807">
    <property type="entry name" value="Helical backbone' metal receptor"/>
    <property type="match status" value="1"/>
</dbReference>
<dbReference type="PANTHER" id="PTHR30532:SF25">
    <property type="entry name" value="IRON(III) DICITRATE-BINDING PERIPLASMIC PROTEIN"/>
    <property type="match status" value="1"/>
</dbReference>
<dbReference type="PROSITE" id="PS50983">
    <property type="entry name" value="FE_B12_PBP"/>
    <property type="match status" value="1"/>
</dbReference>
<proteinExistence type="inferred from homology"/>
<evidence type="ECO:0000256" key="3">
    <source>
        <dbReference type="ARBA" id="ARBA00022448"/>
    </source>
</evidence>
<keyword evidence="4 6" id="KW-0732">Signal</keyword>
<name>A0A930KIK4_9MICC</name>
<evidence type="ECO:0000313" key="8">
    <source>
        <dbReference type="EMBL" id="MBF1649161.1"/>
    </source>
</evidence>
<feature type="region of interest" description="Disordered" evidence="5">
    <location>
        <begin position="38"/>
        <end position="78"/>
    </location>
</feature>
<accession>A0A930KIK4</accession>
<dbReference type="Pfam" id="PF01497">
    <property type="entry name" value="Peripla_BP_2"/>
    <property type="match status" value="1"/>
</dbReference>
<evidence type="ECO:0000259" key="7">
    <source>
        <dbReference type="PROSITE" id="PS50983"/>
    </source>
</evidence>
<dbReference type="CDD" id="cd01146">
    <property type="entry name" value="FhuD"/>
    <property type="match status" value="1"/>
</dbReference>
<feature type="domain" description="Fe/B12 periplasmic-binding" evidence="7">
    <location>
        <begin position="95"/>
        <end position="351"/>
    </location>
</feature>
<evidence type="ECO:0000256" key="2">
    <source>
        <dbReference type="ARBA" id="ARBA00008814"/>
    </source>
</evidence>
<dbReference type="GO" id="GO:1901678">
    <property type="term" value="P:iron coordination entity transport"/>
    <property type="evidence" value="ECO:0007669"/>
    <property type="project" value="UniProtKB-ARBA"/>
</dbReference>
<feature type="signal peptide" evidence="6">
    <location>
        <begin position="1"/>
        <end position="35"/>
    </location>
</feature>
<organism evidence="8 9">
    <name type="scientific">Rothia dentocariosa</name>
    <dbReference type="NCBI Taxonomy" id="2047"/>
    <lineage>
        <taxon>Bacteria</taxon>
        <taxon>Bacillati</taxon>
        <taxon>Actinomycetota</taxon>
        <taxon>Actinomycetes</taxon>
        <taxon>Micrococcales</taxon>
        <taxon>Micrococcaceae</taxon>
        <taxon>Rothia</taxon>
    </lineage>
</organism>
<reference evidence="8" key="1">
    <citation type="submission" date="2020-04" db="EMBL/GenBank/DDBJ databases">
        <title>Deep metagenomics examines the oral microbiome during advanced dental caries in children, revealing novel taxa and co-occurrences with host molecules.</title>
        <authorList>
            <person name="Baker J.L."/>
            <person name="Morton J.T."/>
            <person name="Dinis M."/>
            <person name="Alvarez R."/>
            <person name="Tran N.C."/>
            <person name="Knight R."/>
            <person name="Edlund A."/>
        </authorList>
    </citation>
    <scope>NUCLEOTIDE SEQUENCE</scope>
    <source>
        <strain evidence="8">JCVI_47_bin.4</strain>
    </source>
</reference>
<keyword evidence="3" id="KW-0813">Transport</keyword>
<dbReference type="AlphaFoldDB" id="A0A930KIK4"/>
<comment type="similarity">
    <text evidence="2">Belongs to the bacterial solute-binding protein 8 family.</text>
</comment>
<feature type="chain" id="PRO_5039080152" evidence="6">
    <location>
        <begin position="36"/>
        <end position="351"/>
    </location>
</feature>
<feature type="compositionally biased region" description="Low complexity" evidence="5">
    <location>
        <begin position="38"/>
        <end position="65"/>
    </location>
</feature>
<comment type="caution">
    <text evidence="8">The sequence shown here is derived from an EMBL/GenBank/DDBJ whole genome shotgun (WGS) entry which is preliminary data.</text>
</comment>
<evidence type="ECO:0000256" key="6">
    <source>
        <dbReference type="SAM" id="SignalP"/>
    </source>
</evidence>
<dbReference type="InterPro" id="IPR051313">
    <property type="entry name" value="Bact_iron-sidero_bind"/>
</dbReference>